<dbReference type="AlphaFoldDB" id="A0A9P0VTE0"/>
<comment type="caution">
    <text evidence="1">The sequence shown here is derived from an EMBL/GenBank/DDBJ whole genome shotgun (WGS) entry which is preliminary data.</text>
</comment>
<proteinExistence type="predicted"/>
<evidence type="ECO:0000313" key="1">
    <source>
        <dbReference type="EMBL" id="CAH2019029.1"/>
    </source>
</evidence>
<reference evidence="1" key="1">
    <citation type="submission" date="2022-03" db="EMBL/GenBank/DDBJ databases">
        <authorList>
            <person name="Sayadi A."/>
        </authorList>
    </citation>
    <scope>NUCLEOTIDE SEQUENCE</scope>
</reference>
<evidence type="ECO:0008006" key="3">
    <source>
        <dbReference type="Google" id="ProtNLM"/>
    </source>
</evidence>
<dbReference type="EMBL" id="CAKOFQ010010112">
    <property type="protein sequence ID" value="CAH2019029.1"/>
    <property type="molecule type" value="Genomic_DNA"/>
</dbReference>
<dbReference type="OrthoDB" id="9988013at2759"/>
<gene>
    <name evidence="1" type="ORF">ACAOBT_LOCUS37007</name>
</gene>
<accession>A0A9P0VTE0</accession>
<evidence type="ECO:0000313" key="2">
    <source>
        <dbReference type="Proteomes" id="UP001152888"/>
    </source>
</evidence>
<protein>
    <recommendedName>
        <fullName evidence="3">Protein sleepless</fullName>
    </recommendedName>
</protein>
<keyword evidence="2" id="KW-1185">Reference proteome</keyword>
<dbReference type="Proteomes" id="UP001152888">
    <property type="component" value="Unassembled WGS sequence"/>
</dbReference>
<name>A0A9P0VTE0_ACAOB</name>
<organism evidence="1 2">
    <name type="scientific">Acanthoscelides obtectus</name>
    <name type="common">Bean weevil</name>
    <name type="synonym">Bruchus obtectus</name>
    <dbReference type="NCBI Taxonomy" id="200917"/>
    <lineage>
        <taxon>Eukaryota</taxon>
        <taxon>Metazoa</taxon>
        <taxon>Ecdysozoa</taxon>
        <taxon>Arthropoda</taxon>
        <taxon>Hexapoda</taxon>
        <taxon>Insecta</taxon>
        <taxon>Pterygota</taxon>
        <taxon>Neoptera</taxon>
        <taxon>Endopterygota</taxon>
        <taxon>Coleoptera</taxon>
        <taxon>Polyphaga</taxon>
        <taxon>Cucujiformia</taxon>
        <taxon>Chrysomeloidea</taxon>
        <taxon>Chrysomelidae</taxon>
        <taxon>Bruchinae</taxon>
        <taxon>Bruchini</taxon>
        <taxon>Acanthoscelides</taxon>
    </lineage>
</organism>
<sequence length="59" mass="6909">MCLQRGPSDSEDRCAYTKWNYRRVLMCFCKGDLCNSSKKLEANFLVCIISTILFHSLIW</sequence>